<evidence type="ECO:0000313" key="3">
    <source>
        <dbReference type="Proteomes" id="UP000315295"/>
    </source>
</evidence>
<dbReference type="PANTHER" id="PTHR34285:SF6">
    <property type="entry name" value="TRANSMEMBRANE PROTEIN"/>
    <property type="match status" value="1"/>
</dbReference>
<dbReference type="AlphaFoldDB" id="A0A540N8U0"/>
<sequence>MPNLAVNKIGFERVEEMKVVGEKSVESNVGDLELKGMCFSMRRDLEELEKENREMKRRLEDMKFGGIGEGK</sequence>
<dbReference type="PANTHER" id="PTHR34285">
    <property type="entry name" value="OS08G0510800 PROTEIN"/>
    <property type="match status" value="1"/>
</dbReference>
<protein>
    <submittedName>
        <fullName evidence="2">Uncharacterized protein</fullName>
    </submittedName>
</protein>
<comment type="caution">
    <text evidence="2">The sequence shown here is derived from an EMBL/GenBank/DDBJ whole genome shotgun (WGS) entry which is preliminary data.</text>
</comment>
<proteinExistence type="predicted"/>
<gene>
    <name evidence="2" type="ORF">C1H46_006933</name>
</gene>
<keyword evidence="3" id="KW-1185">Reference proteome</keyword>
<dbReference type="Proteomes" id="UP000315295">
    <property type="component" value="Unassembled WGS sequence"/>
</dbReference>
<name>A0A540N8U0_MALBA</name>
<dbReference type="EMBL" id="VIEB01000085">
    <property type="protein sequence ID" value="TQE07456.1"/>
    <property type="molecule type" value="Genomic_DNA"/>
</dbReference>
<feature type="coiled-coil region" evidence="1">
    <location>
        <begin position="38"/>
        <end position="65"/>
    </location>
</feature>
<keyword evidence="1" id="KW-0175">Coiled coil</keyword>
<accession>A0A540N8U0</accession>
<evidence type="ECO:0000313" key="2">
    <source>
        <dbReference type="EMBL" id="TQE07456.1"/>
    </source>
</evidence>
<organism evidence="2 3">
    <name type="scientific">Malus baccata</name>
    <name type="common">Siberian crab apple</name>
    <name type="synonym">Pyrus baccata</name>
    <dbReference type="NCBI Taxonomy" id="106549"/>
    <lineage>
        <taxon>Eukaryota</taxon>
        <taxon>Viridiplantae</taxon>
        <taxon>Streptophyta</taxon>
        <taxon>Embryophyta</taxon>
        <taxon>Tracheophyta</taxon>
        <taxon>Spermatophyta</taxon>
        <taxon>Magnoliopsida</taxon>
        <taxon>eudicotyledons</taxon>
        <taxon>Gunneridae</taxon>
        <taxon>Pentapetalae</taxon>
        <taxon>rosids</taxon>
        <taxon>fabids</taxon>
        <taxon>Rosales</taxon>
        <taxon>Rosaceae</taxon>
        <taxon>Amygdaloideae</taxon>
        <taxon>Maleae</taxon>
        <taxon>Malus</taxon>
    </lineage>
</organism>
<evidence type="ECO:0000256" key="1">
    <source>
        <dbReference type="SAM" id="Coils"/>
    </source>
</evidence>
<reference evidence="2 3" key="1">
    <citation type="journal article" date="2019" name="G3 (Bethesda)">
        <title>Sequencing of a Wild Apple (Malus baccata) Genome Unravels the Differences Between Cultivated and Wild Apple Species Regarding Disease Resistance and Cold Tolerance.</title>
        <authorList>
            <person name="Chen X."/>
        </authorList>
    </citation>
    <scope>NUCLEOTIDE SEQUENCE [LARGE SCALE GENOMIC DNA]</scope>
    <source>
        <strain evidence="3">cv. Shandingzi</strain>
        <tissue evidence="2">Leaves</tissue>
    </source>
</reference>